<name>A0A2P2P0T2_RHIMU</name>
<reference evidence="1" key="1">
    <citation type="submission" date="2018-02" db="EMBL/GenBank/DDBJ databases">
        <title>Rhizophora mucronata_Transcriptome.</title>
        <authorList>
            <person name="Meera S.P."/>
            <person name="Sreeshan A."/>
            <person name="Augustine A."/>
        </authorList>
    </citation>
    <scope>NUCLEOTIDE SEQUENCE</scope>
    <source>
        <tissue evidence="1">Leaf</tissue>
    </source>
</reference>
<accession>A0A2P2P0T2</accession>
<proteinExistence type="predicted"/>
<evidence type="ECO:0000313" key="1">
    <source>
        <dbReference type="EMBL" id="MBX48333.1"/>
    </source>
</evidence>
<sequence length="57" mass="6773">MILSFPKAYSNKQFLRVIYFQHIHGLIITRITIKSHQSLLINTIQSIRKFIKLSFLI</sequence>
<dbReference type="EMBL" id="GGEC01067849">
    <property type="protein sequence ID" value="MBX48333.1"/>
    <property type="molecule type" value="Transcribed_RNA"/>
</dbReference>
<dbReference type="AlphaFoldDB" id="A0A2P2P0T2"/>
<protein>
    <submittedName>
        <fullName evidence="1">Uncharacterized protein</fullName>
    </submittedName>
</protein>
<organism evidence="1">
    <name type="scientific">Rhizophora mucronata</name>
    <name type="common">Asiatic mangrove</name>
    <dbReference type="NCBI Taxonomy" id="61149"/>
    <lineage>
        <taxon>Eukaryota</taxon>
        <taxon>Viridiplantae</taxon>
        <taxon>Streptophyta</taxon>
        <taxon>Embryophyta</taxon>
        <taxon>Tracheophyta</taxon>
        <taxon>Spermatophyta</taxon>
        <taxon>Magnoliopsida</taxon>
        <taxon>eudicotyledons</taxon>
        <taxon>Gunneridae</taxon>
        <taxon>Pentapetalae</taxon>
        <taxon>rosids</taxon>
        <taxon>fabids</taxon>
        <taxon>Malpighiales</taxon>
        <taxon>Rhizophoraceae</taxon>
        <taxon>Rhizophora</taxon>
    </lineage>
</organism>